<dbReference type="Pfam" id="PF08241">
    <property type="entry name" value="Methyltransf_11"/>
    <property type="match status" value="1"/>
</dbReference>
<organism evidence="2 3">
    <name type="scientific">Microlunatus ginsengisoli</name>
    <dbReference type="NCBI Taxonomy" id="363863"/>
    <lineage>
        <taxon>Bacteria</taxon>
        <taxon>Bacillati</taxon>
        <taxon>Actinomycetota</taxon>
        <taxon>Actinomycetes</taxon>
        <taxon>Propionibacteriales</taxon>
        <taxon>Propionibacteriaceae</taxon>
        <taxon>Microlunatus</taxon>
    </lineage>
</organism>
<gene>
    <name evidence="2" type="ORF">GCM10022236_52590</name>
</gene>
<comment type="caution">
    <text evidence="2">The sequence shown here is derived from an EMBL/GenBank/DDBJ whole genome shotgun (WGS) entry which is preliminary data.</text>
</comment>
<dbReference type="Gene3D" id="3.40.50.150">
    <property type="entry name" value="Vaccinia Virus protein VP39"/>
    <property type="match status" value="1"/>
</dbReference>
<keyword evidence="2" id="KW-0808">Transferase</keyword>
<dbReference type="GO" id="GO:0032259">
    <property type="term" value="P:methylation"/>
    <property type="evidence" value="ECO:0007669"/>
    <property type="project" value="UniProtKB-KW"/>
</dbReference>
<evidence type="ECO:0000313" key="2">
    <source>
        <dbReference type="EMBL" id="GAA3643403.1"/>
    </source>
</evidence>
<dbReference type="RefSeq" id="WP_344810092.1">
    <property type="nucleotide sequence ID" value="NZ_BAABAB010000056.1"/>
</dbReference>
<keyword evidence="2" id="KW-0489">Methyltransferase</keyword>
<evidence type="ECO:0000313" key="3">
    <source>
        <dbReference type="Proteomes" id="UP001501490"/>
    </source>
</evidence>
<reference evidence="3" key="1">
    <citation type="journal article" date="2019" name="Int. J. Syst. Evol. Microbiol.">
        <title>The Global Catalogue of Microorganisms (GCM) 10K type strain sequencing project: providing services to taxonomists for standard genome sequencing and annotation.</title>
        <authorList>
            <consortium name="The Broad Institute Genomics Platform"/>
            <consortium name="The Broad Institute Genome Sequencing Center for Infectious Disease"/>
            <person name="Wu L."/>
            <person name="Ma J."/>
        </authorList>
    </citation>
    <scope>NUCLEOTIDE SEQUENCE [LARGE SCALE GENOMIC DNA]</scope>
    <source>
        <strain evidence="3">JCM 16929</strain>
    </source>
</reference>
<dbReference type="SUPFAM" id="SSF53335">
    <property type="entry name" value="S-adenosyl-L-methionine-dependent methyltransferases"/>
    <property type="match status" value="1"/>
</dbReference>
<dbReference type="CDD" id="cd02440">
    <property type="entry name" value="AdoMet_MTases"/>
    <property type="match status" value="1"/>
</dbReference>
<evidence type="ECO:0000259" key="1">
    <source>
        <dbReference type="Pfam" id="PF08241"/>
    </source>
</evidence>
<protein>
    <submittedName>
        <fullName evidence="2">Class I SAM-dependent methyltransferase</fullName>
    </submittedName>
</protein>
<dbReference type="GO" id="GO:0008168">
    <property type="term" value="F:methyltransferase activity"/>
    <property type="evidence" value="ECO:0007669"/>
    <property type="project" value="UniProtKB-KW"/>
</dbReference>
<proteinExistence type="predicted"/>
<dbReference type="PANTHER" id="PTHR43591:SF24">
    <property type="entry name" value="2-METHOXY-6-POLYPRENYL-1,4-BENZOQUINOL METHYLASE, MITOCHONDRIAL"/>
    <property type="match status" value="1"/>
</dbReference>
<accession>A0ABP7AY90</accession>
<keyword evidence="3" id="KW-1185">Reference proteome</keyword>
<dbReference type="InterPro" id="IPR013216">
    <property type="entry name" value="Methyltransf_11"/>
</dbReference>
<name>A0ABP7AY90_9ACTN</name>
<sequence length="259" mass="29225">MSEVLPEHVAENRRYWNAMAQDWVTPGERRWSQDACWGTWAIPNSELFLLPDDMAGHRAIELGCGTGYVSAWMRRRGASVYAIDNSEAQLMTARRLDEVHGLDDIEWVHGSAESVAQPDDSFDFAISEYGAAIWCEPASWISEAHRLLRPGGELVFLGHHPLAMICTPIDGSTSANDRLERSYFGLQRLDWRDAVEDPGGIEFNLPISSWIRLFHTIGFDVIDYIEVKAPDSATGTNGTVSAEWAKDFPSEQVWRLRNR</sequence>
<dbReference type="Proteomes" id="UP001501490">
    <property type="component" value="Unassembled WGS sequence"/>
</dbReference>
<dbReference type="InterPro" id="IPR029063">
    <property type="entry name" value="SAM-dependent_MTases_sf"/>
</dbReference>
<feature type="domain" description="Methyltransferase type 11" evidence="1">
    <location>
        <begin position="61"/>
        <end position="156"/>
    </location>
</feature>
<dbReference type="EMBL" id="BAABAB010000056">
    <property type="protein sequence ID" value="GAA3643403.1"/>
    <property type="molecule type" value="Genomic_DNA"/>
</dbReference>
<dbReference type="PANTHER" id="PTHR43591">
    <property type="entry name" value="METHYLTRANSFERASE"/>
    <property type="match status" value="1"/>
</dbReference>